<evidence type="ECO:0000256" key="1">
    <source>
        <dbReference type="SAM" id="Phobius"/>
    </source>
</evidence>
<evidence type="ECO:0000313" key="3">
    <source>
        <dbReference type="Proteomes" id="UP000430692"/>
    </source>
</evidence>
<dbReference type="RefSeq" id="WP_160802584.1">
    <property type="nucleotide sequence ID" value="NZ_WUUL01000012.1"/>
</dbReference>
<proteinExistence type="predicted"/>
<accession>A0A6I4VTX7</accession>
<dbReference type="EMBL" id="WUUL01000012">
    <property type="protein sequence ID" value="MXQ55239.1"/>
    <property type="molecule type" value="Genomic_DNA"/>
</dbReference>
<feature type="transmembrane region" description="Helical" evidence="1">
    <location>
        <begin position="60"/>
        <end position="78"/>
    </location>
</feature>
<feature type="transmembrane region" description="Helical" evidence="1">
    <location>
        <begin position="156"/>
        <end position="176"/>
    </location>
</feature>
<feature type="transmembrane region" description="Helical" evidence="1">
    <location>
        <begin position="35"/>
        <end position="54"/>
    </location>
</feature>
<feature type="transmembrane region" description="Helical" evidence="1">
    <location>
        <begin position="114"/>
        <end position="135"/>
    </location>
</feature>
<keyword evidence="1" id="KW-0812">Transmembrane</keyword>
<reference evidence="2 3" key="1">
    <citation type="submission" date="2019-12" db="EMBL/GenBank/DDBJ databases">
        <title>Whole-genome analyses of novel actinobacteria.</title>
        <authorList>
            <person name="Sahin N."/>
            <person name="Saygin H."/>
        </authorList>
    </citation>
    <scope>NUCLEOTIDE SEQUENCE [LARGE SCALE GENOMIC DNA]</scope>
    <source>
        <strain evidence="2 3">KC615</strain>
    </source>
</reference>
<feature type="transmembrane region" description="Helical" evidence="1">
    <location>
        <begin position="6"/>
        <end position="23"/>
    </location>
</feature>
<dbReference type="AlphaFoldDB" id="A0A6I4VTX7"/>
<keyword evidence="1" id="KW-0472">Membrane</keyword>
<sequence>MYVIALGFLTLIGCTTYVVILTHQHKKSLTLMTGMMISMGIAMLSSLLLGTILGMLIGKMFGATEIAIIIGMAVGFLTGKPIHLIASLDGVLAGIMGGMMGAMLGVMIQTESPIITLAYLIIVFKLSCILIIFLIRKEVLENKSPEYQEKIALPNHKFFLTILLGYTILLLIAIYFHPILPTYIDHSDHMHM</sequence>
<dbReference type="Proteomes" id="UP000430692">
    <property type="component" value="Unassembled WGS sequence"/>
</dbReference>
<evidence type="ECO:0000313" key="2">
    <source>
        <dbReference type="EMBL" id="MXQ55239.1"/>
    </source>
</evidence>
<keyword evidence="1" id="KW-1133">Transmembrane helix</keyword>
<name>A0A6I4VTX7_9BACL</name>
<protein>
    <submittedName>
        <fullName evidence="2">Uncharacterized protein</fullName>
    </submittedName>
</protein>
<organism evidence="2 3">
    <name type="scientific">Shimazuella alba</name>
    <dbReference type="NCBI Taxonomy" id="2690964"/>
    <lineage>
        <taxon>Bacteria</taxon>
        <taxon>Bacillati</taxon>
        <taxon>Bacillota</taxon>
        <taxon>Bacilli</taxon>
        <taxon>Bacillales</taxon>
        <taxon>Thermoactinomycetaceae</taxon>
        <taxon>Shimazuella</taxon>
    </lineage>
</organism>
<gene>
    <name evidence="2" type="ORF">GSM42_16265</name>
</gene>
<comment type="caution">
    <text evidence="2">The sequence shown here is derived from an EMBL/GenBank/DDBJ whole genome shotgun (WGS) entry which is preliminary data.</text>
</comment>
<keyword evidence="3" id="KW-1185">Reference proteome</keyword>
<feature type="transmembrane region" description="Helical" evidence="1">
    <location>
        <begin position="90"/>
        <end position="108"/>
    </location>
</feature>